<sequence>MQTCATMLVAISRCTNANEIDRLVSVSYSLGLSDADLMAIDAAGRARRAELSVPKQRSFLPPPVPCRSGSRPRSASSMVRRRQWAASGWLPARLAGDFTAAMLAVLSVVAERIAETGQCVWPLGRIAARAGVSRSTAKAAIRAARIAGLLVVEERRQTAWRNLPNIVRIAAGDWLAWIKRRRPKDRKGVG</sequence>
<dbReference type="EMBL" id="FWXR01000044">
    <property type="protein sequence ID" value="SMD14897.1"/>
    <property type="molecule type" value="Genomic_DNA"/>
</dbReference>
<reference evidence="2 3" key="1">
    <citation type="submission" date="2017-04" db="EMBL/GenBank/DDBJ databases">
        <authorList>
            <person name="Afonso C.L."/>
            <person name="Miller P.J."/>
            <person name="Scott M.A."/>
            <person name="Spackman E."/>
            <person name="Goraichik I."/>
            <person name="Dimitrov K.M."/>
            <person name="Suarez D.L."/>
            <person name="Swayne D.E."/>
        </authorList>
    </citation>
    <scope>NUCLEOTIDE SEQUENCE [LARGE SCALE GENOMIC DNA]</scope>
    <source>
        <strain evidence="2 3">CGMCC 1.10972</strain>
    </source>
</reference>
<dbReference type="AlphaFoldDB" id="A0A1W2EYW9"/>
<organism evidence="2 3">
    <name type="scientific">Fulvimarina manganoxydans</name>
    <dbReference type="NCBI Taxonomy" id="937218"/>
    <lineage>
        <taxon>Bacteria</taxon>
        <taxon>Pseudomonadati</taxon>
        <taxon>Pseudomonadota</taxon>
        <taxon>Alphaproteobacteria</taxon>
        <taxon>Hyphomicrobiales</taxon>
        <taxon>Aurantimonadaceae</taxon>
        <taxon>Fulvimarina</taxon>
    </lineage>
</organism>
<feature type="region of interest" description="Disordered" evidence="1">
    <location>
        <begin position="57"/>
        <end position="77"/>
    </location>
</feature>
<evidence type="ECO:0000313" key="3">
    <source>
        <dbReference type="Proteomes" id="UP000192656"/>
    </source>
</evidence>
<proteinExistence type="predicted"/>
<accession>A0A1W2EYW9</accession>
<evidence type="ECO:0000313" key="2">
    <source>
        <dbReference type="EMBL" id="SMD14897.1"/>
    </source>
</evidence>
<evidence type="ECO:0008006" key="4">
    <source>
        <dbReference type="Google" id="ProtNLM"/>
    </source>
</evidence>
<keyword evidence="3" id="KW-1185">Reference proteome</keyword>
<gene>
    <name evidence="2" type="ORF">SAMN06297251_1441</name>
</gene>
<dbReference type="Proteomes" id="UP000192656">
    <property type="component" value="Unassembled WGS sequence"/>
</dbReference>
<protein>
    <recommendedName>
        <fullName evidence="4">Helix-turn-helix domain-containing protein</fullName>
    </recommendedName>
</protein>
<feature type="non-terminal residue" evidence="2">
    <location>
        <position position="190"/>
    </location>
</feature>
<name>A0A1W2EYW9_9HYPH</name>
<evidence type="ECO:0000256" key="1">
    <source>
        <dbReference type="SAM" id="MobiDB-lite"/>
    </source>
</evidence>